<evidence type="ECO:0000313" key="2">
    <source>
        <dbReference type="EMBL" id="DAD91323.1"/>
    </source>
</evidence>
<proteinExistence type="predicted"/>
<accession>A0A8S5NB75</accession>
<feature type="region of interest" description="Disordered" evidence="1">
    <location>
        <begin position="65"/>
        <end position="85"/>
    </location>
</feature>
<evidence type="ECO:0000256" key="1">
    <source>
        <dbReference type="SAM" id="MobiDB-lite"/>
    </source>
</evidence>
<reference evidence="2" key="1">
    <citation type="journal article" date="2021" name="Proc. Natl. Acad. Sci. U.S.A.">
        <title>A Catalog of Tens of Thousands of Viruses from Human Metagenomes Reveals Hidden Associations with Chronic Diseases.</title>
        <authorList>
            <person name="Tisza M.J."/>
            <person name="Buck C.B."/>
        </authorList>
    </citation>
    <scope>NUCLEOTIDE SEQUENCE</scope>
    <source>
        <strain evidence="2">CtL5G6</strain>
    </source>
</reference>
<organism evidence="2">
    <name type="scientific">Siphoviridae sp. ctL5G6</name>
    <dbReference type="NCBI Taxonomy" id="2826247"/>
    <lineage>
        <taxon>Viruses</taxon>
        <taxon>Duplodnaviria</taxon>
        <taxon>Heunggongvirae</taxon>
        <taxon>Uroviricota</taxon>
        <taxon>Caudoviricetes</taxon>
    </lineage>
</organism>
<sequence>MKKDGYKFKCKICSDGRLYEGGWAHESVIPDPLPFNEVLFDEFPETTNGGVDYVWDGQTLTYSPAAVEEPAPVQTADDGSEVSYS</sequence>
<dbReference type="EMBL" id="BK015109">
    <property type="protein sequence ID" value="DAD91323.1"/>
    <property type="molecule type" value="Genomic_DNA"/>
</dbReference>
<protein>
    <submittedName>
        <fullName evidence="2">Uncharacterized protein</fullName>
    </submittedName>
</protein>
<name>A0A8S5NB75_9CAUD</name>